<dbReference type="GO" id="GO:0005524">
    <property type="term" value="F:ATP binding"/>
    <property type="evidence" value="ECO:0007669"/>
    <property type="project" value="UniProtKB-UniRule"/>
</dbReference>
<evidence type="ECO:0000256" key="5">
    <source>
        <dbReference type="ARBA" id="ARBA00022741"/>
    </source>
</evidence>
<keyword evidence="8 10" id="KW-0067">ATP-binding</keyword>
<evidence type="ECO:0000256" key="11">
    <source>
        <dbReference type="PROSITE-ProRule" id="PRU00723"/>
    </source>
</evidence>
<keyword evidence="4 11" id="KW-0479">Metal-binding</keyword>
<evidence type="ECO:0000256" key="7">
    <source>
        <dbReference type="ARBA" id="ARBA00022833"/>
    </source>
</evidence>
<feature type="compositionally biased region" description="Low complexity" evidence="12">
    <location>
        <begin position="125"/>
        <end position="146"/>
    </location>
</feature>
<dbReference type="GO" id="GO:0008270">
    <property type="term" value="F:zinc ion binding"/>
    <property type="evidence" value="ECO:0007669"/>
    <property type="project" value="UniProtKB-KW"/>
</dbReference>
<dbReference type="PANTHER" id="PTHR12272:SF11">
    <property type="entry name" value="PAN2-PAN3 DEADENYLATION COMPLEX SUBUNIT PAN3"/>
    <property type="match status" value="1"/>
</dbReference>
<keyword evidence="5 10" id="KW-0547">Nucleotide-binding</keyword>
<comment type="domain">
    <text evidence="10">The N-terminal zinc finger binds to poly(A) RNA.</text>
</comment>
<comment type="domain">
    <text evidence="10">The pseudokinase domain, the coiled-coil (CC), and C-terminal knob domain (CK) form a structural unit (PKC) that forms an extensive high-affinity interaction surface for PAN2.</text>
</comment>
<feature type="binding site" evidence="10">
    <location>
        <begin position="356"/>
        <end position="363"/>
    </location>
    <ligand>
        <name>ATP</name>
        <dbReference type="ChEBI" id="CHEBI:30616"/>
    </ligand>
</feature>
<evidence type="ECO:0000313" key="15">
    <source>
        <dbReference type="Proteomes" id="UP000054304"/>
    </source>
</evidence>
<keyword evidence="7 11" id="KW-0862">Zinc</keyword>
<proteinExistence type="inferred from homology"/>
<sequence>MDKANPEWAKDIPCKNITIYGFCKYENDGCIFNHGNESSSSVSSRPVLNSSLSSKFNAKTAPSFTPSKALNVKNTSSTAIKAEKVAKALQSVADQQPSVSSPLASHSAPFSSSFNPYAANFTPVGSAGAAETSSSPPSAPSAPSAGHTGFNPYSVSGGLLASADELNPLHPSSGFATGSPGPFTQESSNRHANFPTIYPPSHSILQYHLYAPDPALHLKLPLKANERSPEMLFIPNDIREELLKKNQAALQVFPSGGNLPEIVGDYFGLVPLEFHNRVTNKDRYQGHQNSLYKVFSNFDGKIYIMRRIHDVKITETAQISQPFQRWKKLVNPGVVEVRDVFITRAFNDASLCVVHDYFPQSNSLYETHFVSYNPVPISLDLLWSYLVQLCSALQAAHSSNLAFNNICLDKVIVTGHPGRIKIGDSCLHEVLHFQEDIDVTQQQQKDFVDMGLLLRDLSAKIIGSGQDVNDVETLAVDDQFRLVLQYLLDSSNAEPKSLEKLLPMFASKILPVTSALQSYVEYTESILARELENARLFRLMCKLSFIFGRTESRIDINWSEAGERFPIVLFYDYVFHQTNESGKPVMDLTHVLRCLNRLDAGTSEKIMLVTPDEMNCIIISYKELKDLIDSTFRAMSQ</sequence>
<dbReference type="SUPFAM" id="SSF56112">
    <property type="entry name" value="Protein kinase-like (PK-like)"/>
    <property type="match status" value="1"/>
</dbReference>
<gene>
    <name evidence="10" type="primary">PAN3</name>
    <name evidence="14" type="ORF">LALA0_S04e10264g</name>
</gene>
<keyword evidence="6 11" id="KW-0863">Zinc-finger</keyword>
<dbReference type="GO" id="GO:0008143">
    <property type="term" value="F:poly(A) binding"/>
    <property type="evidence" value="ECO:0007669"/>
    <property type="project" value="EnsemblFungi"/>
</dbReference>
<keyword evidence="15" id="KW-1185">Reference proteome</keyword>
<dbReference type="InterPro" id="IPR041332">
    <property type="entry name" value="Pan3_CK"/>
</dbReference>
<dbReference type="Pfam" id="PF25586">
    <property type="entry name" value="zf-CCCH_PAN3"/>
    <property type="match status" value="1"/>
</dbReference>
<dbReference type="GO" id="GO:0000932">
    <property type="term" value="C:P-body"/>
    <property type="evidence" value="ECO:0007669"/>
    <property type="project" value="TreeGrafter"/>
</dbReference>
<evidence type="ECO:0000256" key="3">
    <source>
        <dbReference type="ARBA" id="ARBA00022664"/>
    </source>
</evidence>
<protein>
    <recommendedName>
        <fullName evidence="10">PAN2-PAN3 deadenylation complex subunit PAN3</fullName>
    </recommendedName>
    <alternativeName>
        <fullName evidence="10">PAB1P-dependent poly(A)-specific ribonuclease</fullName>
    </alternativeName>
    <alternativeName>
        <fullName evidence="10">Poly(A)-nuclease deadenylation complex subunit 3</fullName>
        <shortName evidence="10">PAN deadenylation complex subunit 3</shortName>
    </alternativeName>
</protein>
<evidence type="ECO:0000313" key="14">
    <source>
        <dbReference type="EMBL" id="CEP62207.1"/>
    </source>
</evidence>
<evidence type="ECO:0000256" key="2">
    <source>
        <dbReference type="ARBA" id="ARBA00022490"/>
    </source>
</evidence>
<evidence type="ECO:0000256" key="8">
    <source>
        <dbReference type="ARBA" id="ARBA00022840"/>
    </source>
</evidence>
<dbReference type="Pfam" id="PF18101">
    <property type="entry name" value="Pan3_CK"/>
    <property type="match status" value="1"/>
</dbReference>
<dbReference type="GO" id="GO:0006281">
    <property type="term" value="P:DNA repair"/>
    <property type="evidence" value="ECO:0007669"/>
    <property type="project" value="EnsemblFungi"/>
</dbReference>
<organism evidence="14 15">
    <name type="scientific">Lachancea lanzarotensis</name>
    <dbReference type="NCBI Taxonomy" id="1245769"/>
    <lineage>
        <taxon>Eukaryota</taxon>
        <taxon>Fungi</taxon>
        <taxon>Dikarya</taxon>
        <taxon>Ascomycota</taxon>
        <taxon>Saccharomycotina</taxon>
        <taxon>Saccharomycetes</taxon>
        <taxon>Saccharomycetales</taxon>
        <taxon>Saccharomycetaceae</taxon>
        <taxon>Lachancea</taxon>
    </lineage>
</organism>
<dbReference type="OrthoDB" id="204958at2759"/>
<keyword evidence="3 10" id="KW-0507">mRNA processing</keyword>
<feature type="zinc finger region" description="C3H1-type" evidence="11">
    <location>
        <begin position="8"/>
        <end position="37"/>
    </location>
</feature>
<dbReference type="Gene3D" id="1.20.5.5160">
    <property type="match status" value="1"/>
</dbReference>
<dbReference type="FunFam" id="1.10.287.3700:FF:000002">
    <property type="entry name" value="PAN2-PAN3 deadenylation complex subunit PAN3"/>
    <property type="match status" value="1"/>
</dbReference>
<dbReference type="Gene3D" id="6.10.250.3160">
    <property type="match status" value="1"/>
</dbReference>
<dbReference type="EMBL" id="LN736363">
    <property type="protein sequence ID" value="CEP62207.1"/>
    <property type="molecule type" value="Genomic_DNA"/>
</dbReference>
<comment type="subcellular location">
    <subcellularLocation>
        <location evidence="1 10">Cytoplasm</location>
    </subcellularLocation>
</comment>
<dbReference type="HAMAP" id="MF_03181">
    <property type="entry name" value="PAN3"/>
    <property type="match status" value="1"/>
</dbReference>
<evidence type="ECO:0000256" key="1">
    <source>
        <dbReference type="ARBA" id="ARBA00004496"/>
    </source>
</evidence>
<keyword evidence="9 10" id="KW-0175">Coiled coil</keyword>
<feature type="domain" description="C3H1-type" evidence="13">
    <location>
        <begin position="8"/>
        <end position="37"/>
    </location>
</feature>
<evidence type="ECO:0000256" key="4">
    <source>
        <dbReference type="ARBA" id="ARBA00022723"/>
    </source>
</evidence>
<dbReference type="Proteomes" id="UP000054304">
    <property type="component" value="Unassembled WGS sequence"/>
</dbReference>
<evidence type="ECO:0000256" key="9">
    <source>
        <dbReference type="ARBA" id="ARBA00023054"/>
    </source>
</evidence>
<feature type="region of interest" description="Disordered" evidence="12">
    <location>
        <begin position="170"/>
        <end position="195"/>
    </location>
</feature>
<dbReference type="Gene3D" id="1.10.510.10">
    <property type="entry name" value="Transferase(Phosphotransferase) domain 1"/>
    <property type="match status" value="1"/>
</dbReference>
<dbReference type="InterPro" id="IPR011009">
    <property type="entry name" value="Kinase-like_dom_sf"/>
</dbReference>
<comment type="domain">
    <text evidence="10">Contains a pseudokinase domain. The protein kinase domain is predicted to be catalytically inactive because some of the residues important for catalytic activity are substituted and it lacks the equivalent of the binding site for a peptide substrate. However, it has retained an ATP-binding site and ATP-binding is required for mRNA degradation, stimulating the activity of the PAN2 nuclease in vitro. The nucleotide-binding site is juxtaposed to the RNase active site of PAN2 in the complex and may actually bind nucleosides of a poly(A) RNA rather than ATP, feeding the poly(A)-tail to the active site of the deadenylase and thus increasing the efficiency with which this distributive enzyme degrades oligo(A) RNAs.</text>
</comment>
<comment type="caution">
    <text evidence="10">Lacks conserved residue(s) required for the propagation of feature annotation.</text>
</comment>
<feature type="coiled-coil region" evidence="10">
    <location>
        <begin position="507"/>
        <end position="545"/>
    </location>
</feature>
<dbReference type="Gene3D" id="1.10.287.3700">
    <property type="match status" value="1"/>
</dbReference>
<feature type="region of interest" description="Knob domain" evidence="10">
    <location>
        <begin position="546"/>
        <end position="637"/>
    </location>
</feature>
<dbReference type="GO" id="GO:0006397">
    <property type="term" value="P:mRNA processing"/>
    <property type="evidence" value="ECO:0007669"/>
    <property type="project" value="UniProtKB-KW"/>
</dbReference>
<reference evidence="14 15" key="1">
    <citation type="submission" date="2014-12" db="EMBL/GenBank/DDBJ databases">
        <authorList>
            <person name="Neuveglise Cecile"/>
        </authorList>
    </citation>
    <scope>NUCLEOTIDE SEQUENCE [LARGE SCALE GENOMIC DNA]</scope>
    <source>
        <strain evidence="14 15">CBS 12615</strain>
    </source>
</reference>
<evidence type="ECO:0000256" key="10">
    <source>
        <dbReference type="HAMAP-Rule" id="MF_03181"/>
    </source>
</evidence>
<accession>A0A0C7N2J4</accession>
<dbReference type="AlphaFoldDB" id="A0A0C7N2J4"/>
<evidence type="ECO:0000256" key="6">
    <source>
        <dbReference type="ARBA" id="ARBA00022771"/>
    </source>
</evidence>
<dbReference type="PANTHER" id="PTHR12272">
    <property type="entry name" value="DEADENYLATION COMPLEX SUBUNIT PAN3"/>
    <property type="match status" value="1"/>
</dbReference>
<dbReference type="InterPro" id="IPR030844">
    <property type="entry name" value="PAN3"/>
</dbReference>
<comment type="subunit">
    <text evidence="10">Homodimer. Forms a heterotrimer with a catalytic subunit PAN2 to form the poly(A)-nuclease (PAN) deadenylation complex. Interacts (via PAM-2 motif) with poly(A)-binding protein PAB1 (via PABC domain), conferring substrate specificity of the enzyme complex.</text>
</comment>
<feature type="binding site" evidence="10">
    <location>
        <position position="306"/>
    </location>
    <ligand>
        <name>ATP</name>
        <dbReference type="ChEBI" id="CHEBI:30616"/>
    </ligand>
</feature>
<dbReference type="GO" id="GO:0000289">
    <property type="term" value="P:nuclear-transcribed mRNA poly(A) tail shortening"/>
    <property type="evidence" value="ECO:0007669"/>
    <property type="project" value="UniProtKB-UniRule"/>
</dbReference>
<evidence type="ECO:0000259" key="13">
    <source>
        <dbReference type="PROSITE" id="PS50103"/>
    </source>
</evidence>
<dbReference type="STRING" id="1245769.A0A0C7N2J4"/>
<feature type="binding site" evidence="10">
    <location>
        <begin position="409"/>
        <end position="410"/>
    </location>
    <ligand>
        <name>ATP</name>
        <dbReference type="ChEBI" id="CHEBI:30616"/>
    </ligand>
</feature>
<comment type="similarity">
    <text evidence="10">Belongs to the protein kinase superfamily. PAN3 family.</text>
</comment>
<comment type="function">
    <text evidence="10">Regulatory subunit of the poly(A)-nuclease (PAN) deadenylation complex, one of two cytoplasmic mRNA deadenylases involved in mRNA turnover. PAN specifically shortens poly(A) tails of RNA and the activity is stimulated by poly(A)-binding protein PAB1. PAN deadenylation is followed by rapid degradation of the shortened mRNA tails by the CCR4-NOT complex. Deadenylated mRNAs are then degraded by two alternative mechanisms, namely exosome-mediated 3'-5' exonucleolytic degradation, or deadenlyation-dependent mRNA decaping and subsequent 5'-3' exonucleolytic degradation by XRN1. May also be involved in post-transcriptional maturation of mRNA poly(A) tails. PAN3 acts as a positive regulator for PAN activity, recruiting the catalytic subunit PAN2 to mRNA via its interaction with RNA and with PAB1.</text>
</comment>
<dbReference type="PROSITE" id="PS50103">
    <property type="entry name" value="ZF_C3H1"/>
    <property type="match status" value="1"/>
</dbReference>
<dbReference type="HOGENOM" id="CLU_016423_2_1_1"/>
<dbReference type="GO" id="GO:0031251">
    <property type="term" value="C:PAN complex"/>
    <property type="evidence" value="ECO:0007669"/>
    <property type="project" value="UniProtKB-UniRule"/>
</dbReference>
<feature type="region of interest" description="Disordered" evidence="12">
    <location>
        <begin position="125"/>
        <end position="147"/>
    </location>
</feature>
<keyword evidence="2 10" id="KW-0963">Cytoplasm</keyword>
<dbReference type="InterPro" id="IPR000571">
    <property type="entry name" value="Znf_CCCH"/>
</dbReference>
<dbReference type="GO" id="GO:0006301">
    <property type="term" value="P:DNA damage tolerance"/>
    <property type="evidence" value="ECO:0007669"/>
    <property type="project" value="EnsemblFungi"/>
</dbReference>
<feature type="compositionally biased region" description="Polar residues" evidence="12">
    <location>
        <begin position="182"/>
        <end position="191"/>
    </location>
</feature>
<name>A0A0C7N2J4_9SACH</name>
<evidence type="ECO:0000256" key="12">
    <source>
        <dbReference type="SAM" id="MobiDB-lite"/>
    </source>
</evidence>